<accession>A0ACB8BNY8</accession>
<evidence type="ECO:0000313" key="1">
    <source>
        <dbReference type="EMBL" id="KAH7927049.1"/>
    </source>
</evidence>
<name>A0ACB8BNY8_9AGAM</name>
<reference evidence="1" key="1">
    <citation type="journal article" date="2021" name="New Phytol.">
        <title>Evolutionary innovations through gain and loss of genes in the ectomycorrhizal Boletales.</title>
        <authorList>
            <person name="Wu G."/>
            <person name="Miyauchi S."/>
            <person name="Morin E."/>
            <person name="Kuo A."/>
            <person name="Drula E."/>
            <person name="Varga T."/>
            <person name="Kohler A."/>
            <person name="Feng B."/>
            <person name="Cao Y."/>
            <person name="Lipzen A."/>
            <person name="Daum C."/>
            <person name="Hundley H."/>
            <person name="Pangilinan J."/>
            <person name="Johnson J."/>
            <person name="Barry K."/>
            <person name="LaButti K."/>
            <person name="Ng V."/>
            <person name="Ahrendt S."/>
            <person name="Min B."/>
            <person name="Choi I.G."/>
            <person name="Park H."/>
            <person name="Plett J.M."/>
            <person name="Magnuson J."/>
            <person name="Spatafora J.W."/>
            <person name="Nagy L.G."/>
            <person name="Henrissat B."/>
            <person name="Grigoriev I.V."/>
            <person name="Yang Z.L."/>
            <person name="Xu J."/>
            <person name="Martin F.M."/>
        </authorList>
    </citation>
    <scope>NUCLEOTIDE SEQUENCE</scope>
    <source>
        <strain evidence="1">KUC20120723A-06</strain>
    </source>
</reference>
<comment type="caution">
    <text evidence="1">The sequence shown here is derived from an EMBL/GenBank/DDBJ whole genome shotgun (WGS) entry which is preliminary data.</text>
</comment>
<organism evidence="1 2">
    <name type="scientific">Leucogyrophana mollusca</name>
    <dbReference type="NCBI Taxonomy" id="85980"/>
    <lineage>
        <taxon>Eukaryota</taxon>
        <taxon>Fungi</taxon>
        <taxon>Dikarya</taxon>
        <taxon>Basidiomycota</taxon>
        <taxon>Agaricomycotina</taxon>
        <taxon>Agaricomycetes</taxon>
        <taxon>Agaricomycetidae</taxon>
        <taxon>Boletales</taxon>
        <taxon>Boletales incertae sedis</taxon>
        <taxon>Leucogyrophana</taxon>
    </lineage>
</organism>
<keyword evidence="2" id="KW-1185">Reference proteome</keyword>
<proteinExistence type="predicted"/>
<gene>
    <name evidence="1" type="ORF">BV22DRAFT_1085672</name>
</gene>
<protein>
    <submittedName>
        <fullName evidence="1">Uncharacterized protein</fullName>
    </submittedName>
</protein>
<dbReference type="EMBL" id="MU266372">
    <property type="protein sequence ID" value="KAH7927049.1"/>
    <property type="molecule type" value="Genomic_DNA"/>
</dbReference>
<sequence>MARHSESLFSLGPSLLQRIRTLTDVCLRRFGIHCATHQIRLILISGVVITSLSYPALALYSATPSYSRLVSTSNVLDSFLAAYVASSSYAQQDLCNFWQEHSNLQIRDDAFSRARCGNDRTLRVERILIRSDTSEETEALNHQTLLSALQLQRRILQGASSHGTPCLQGEKNDCVVLSPLAFWDHDEERLRADPNISHTLKYHNRVSVAGIPVTPQMVLAGRGSSDRNPSNLDFAMFLALTFLFPESDCSSNLGHNTWVQVIVNSTFGVGSVDAASETVEPTLMALEYDNSLSRTTGFLSISMFLYLAYIIFFAYVSWSMKHMDGVHSRIGLTFTALFEIAASTITSLSVCALVGFKVTMVPWSLLPIVIIFVGAENMFNLVDAVTKTSITLPVKERIAEGLSRAGTSNTLKVVSYNCILGVIAFFSAGPIRQFCAFAVVVLVAHWFLAHTFFLAVLSIDIQRLEVSFSWYDYLDVYVDALINFQLEELLRQDSSLAPNVPSLNSDASLSEQGSKVRQFTRRTKELLQGRALKNISLFLLLAITAALYFMTRPSARSIPDPDPSLPRVRPAPNRSDSQDPALRIWKVLNPDNDPLVHLRIEDPIIVTFTPNAQEGQRIEGRAPSRTLGFICWLAKLVVLPMSATIAALYGLLLYLLKDAEYLEAQRNRAEADAPPGEGEKPLEGRVSFTTLPRAFATDVELIASSRDGSIVAAVGLQNELVAWRVDSQSSIPIDTTDVLLRAASTSSAQSSITSVAVDDNGEYCAVGTGAGIIGVWSLAGNTARPYIPFTFENSSVGVVALQFERSITPKQKAGPYSRPNTPPGPTNPTLIAAYENGVVAKWDINIDSFPLYITAGPAAAIAQSIIMRVHGDDRLLVAFSTVDGTLEVVDVSDQAASRSVRCSIQAGNPSDLVSRADACHIKLDDKDHIVIGAATEAGVVSLWDGRTGECIFVLDETHGAVDQLRISPARVENCRFCGELPLDSFLVSLSCGQSVFFYRAHITSQMRRCSCPRNVPRKTSSRELMTGRRSRSGSIVSASGTGPAAAARRLSAVSNTAPDTSAFPVSGHGVHSRRASEKDTFRRPSESFALPPVIDEYDAAHPLGPLDASATTRSASWANVIVVMAGEAMCERGGWDAADGKIIGVRRVARTQVKGRVGGGGGGAPLSSQLRGLTAAALDRWEVWVFDSGASKLQSCAMSALAEALAPSPSRRSSLSSSSSSSGSKDQHPRLPFTRVSPFAVRQSSGIAGFGNTVGLLSFSPS</sequence>
<dbReference type="Proteomes" id="UP000790709">
    <property type="component" value="Unassembled WGS sequence"/>
</dbReference>
<evidence type="ECO:0000313" key="2">
    <source>
        <dbReference type="Proteomes" id="UP000790709"/>
    </source>
</evidence>